<gene>
    <name evidence="17" type="ORF">AZE42_03039</name>
</gene>
<proteinExistence type="inferred from homology"/>
<evidence type="ECO:0000256" key="4">
    <source>
        <dbReference type="ARBA" id="ARBA00010745"/>
    </source>
</evidence>
<keyword evidence="7" id="KW-0809">Transit peptide</keyword>
<accession>A0A1J8QV42</accession>
<dbReference type="InterPro" id="IPR000218">
    <property type="entry name" value="Ribosomal_uL14"/>
</dbReference>
<evidence type="ECO:0000313" key="18">
    <source>
        <dbReference type="Proteomes" id="UP000183567"/>
    </source>
</evidence>
<dbReference type="OrthoDB" id="7786253at2759"/>
<dbReference type="FunFam" id="3.30.70.2740:FF:000001">
    <property type="entry name" value="D-lactate dehydrogenase mitochondrial"/>
    <property type="match status" value="1"/>
</dbReference>
<sequence length="1177" mass="130039">MIGLKSTLNVIDNSGALLIECVNVLKQKVNNGWGSVGDEIVCIVKRARPVSAAAQASTTAVKVRRGDVRRAVIVRTKKSVRRPDGRFIRFDDNAAVLLNNKREMLGTRIGGVVSADLRMKGWGKIVSLAPKVCSSATPFQQKPDRPLFRLFDATTAVVYYIPILISTIEFYGSSTSYLMCGFDVYRALILKYTAAAADTASMKDFVCLLRYFRSLPFALDGATVVNTSPRMFPNCFRRLRSSISLEINLARSRTIRQHSLTFARPYSSSVPIGSSRSWSPIIIGSIASGFIGYSLSVFGTPSLSSRAVGEAEPTYGTPKDFEQAIKELRASIDSDEVVSTHPEDLRVHGFSENDYHPSSPHTVIVFPRNTEDVVKIVKTAVKYRMPITPFSGGTSLEGHYRGSSVGGICVDMSNMNKIIEIHEADSDLVCQPGIGWMEINEILQQKGIPLFFPLDPGPGATIGGMMSTGCSGTNAVRYGTAKGEWFLNATVVLPSGEVIKTRQRARKSSAGFDATKLFIGAEGTLGIITEVTIRLAPVLPTTVAVVHFPDVKHASEAVNDVLNRGVGIQCVELCDSEFMRSVNLYGASQRKYPEQDSLFFKFQGPTPASLAETAKIVKEIVQKHGGTGFELARSEKEARDLWADRKNALYSGLALLEGSRGWSTDVCVPVSKLPQLVYETKKDLEKVAIASILVGHAGDGNFHTLLLFRNDEELAIVREAVHRMVERAIKLEGTCTGEHGVGIGKREYLYEELGEGTVELMRSIKKTVDPLGLFNPGKYISMMKEFGKKILHGRLLSHRGINAKPITLSRVQLPLLLDYPEPLSITHSHPPSVDDSQSYINRLPVELLQQIFLLIINDIPDYPCIFSVEGTTISANFNSPPLVFTRVCCRWRIIAHSTPDVWSRIQVVLPGRVELKPFLPSLLQAWLARSGSRPLTLRIVSNRLPRLPHFPRPKIRYLSYADSQLADSQLIEILLSESWRWESATLMTSIYEWSHNFDTPQLRTLRCFLPDLSKFNAPNLSRLCTSVLHVVDTNSEFNCTPTCKYIRHLHLREASTITMQKILAMFPHLETIVVNEIASPYAYPSRGNPVTNSCLESMTLPLQPDGLHAIIDVLDELRLPKLQKLTVVGKLNQAGVDCIMAVLAVPSCNVQVVDLQIGTALDVDADMVELWPCCPVP</sequence>
<dbReference type="InterPro" id="IPR036318">
    <property type="entry name" value="FAD-bd_PCMH-like_sf"/>
</dbReference>
<organism evidence="17 18">
    <name type="scientific">Rhizopogon vesiculosus</name>
    <dbReference type="NCBI Taxonomy" id="180088"/>
    <lineage>
        <taxon>Eukaryota</taxon>
        <taxon>Fungi</taxon>
        <taxon>Dikarya</taxon>
        <taxon>Basidiomycota</taxon>
        <taxon>Agaricomycotina</taxon>
        <taxon>Agaricomycetes</taxon>
        <taxon>Agaricomycetidae</taxon>
        <taxon>Boletales</taxon>
        <taxon>Suillineae</taxon>
        <taxon>Rhizopogonaceae</taxon>
        <taxon>Rhizopogon</taxon>
    </lineage>
</organism>
<evidence type="ECO:0000256" key="2">
    <source>
        <dbReference type="ARBA" id="ARBA00004173"/>
    </source>
</evidence>
<keyword evidence="10" id="KW-0496">Mitochondrion</keyword>
<dbReference type="InterPro" id="IPR016169">
    <property type="entry name" value="FAD-bd_PCMH_sub2"/>
</dbReference>
<dbReference type="EMBL" id="LVVM01002142">
    <property type="protein sequence ID" value="OJA17257.1"/>
    <property type="molecule type" value="Genomic_DNA"/>
</dbReference>
<dbReference type="FunFam" id="1.10.45.10:FF:000001">
    <property type="entry name" value="D-lactate dehydrogenase mitochondrial"/>
    <property type="match status" value="1"/>
</dbReference>
<evidence type="ECO:0000256" key="9">
    <source>
        <dbReference type="ARBA" id="ARBA00023002"/>
    </source>
</evidence>
<keyword evidence="11" id="KW-0687">Ribonucleoprotein</keyword>
<dbReference type="InterPro" id="IPR016171">
    <property type="entry name" value="Vanillyl_alc_oxidase_C-sub2"/>
</dbReference>
<comment type="catalytic activity">
    <reaction evidence="15">
        <text>(R)-lactate + 2 Fe(III)-[cytochrome c] = 2 Fe(II)-[cytochrome c] + pyruvate + 2 H(+)</text>
        <dbReference type="Rhea" id="RHEA:13521"/>
        <dbReference type="Rhea" id="RHEA-COMP:10350"/>
        <dbReference type="Rhea" id="RHEA-COMP:14399"/>
        <dbReference type="ChEBI" id="CHEBI:15361"/>
        <dbReference type="ChEBI" id="CHEBI:15378"/>
        <dbReference type="ChEBI" id="CHEBI:16004"/>
        <dbReference type="ChEBI" id="CHEBI:29033"/>
        <dbReference type="ChEBI" id="CHEBI:29034"/>
        <dbReference type="EC" id="1.1.2.4"/>
    </reaction>
</comment>
<dbReference type="GO" id="GO:1903457">
    <property type="term" value="P:lactate catabolic process"/>
    <property type="evidence" value="ECO:0007669"/>
    <property type="project" value="TreeGrafter"/>
</dbReference>
<keyword evidence="9" id="KW-0560">Oxidoreductase</keyword>
<evidence type="ECO:0000256" key="13">
    <source>
        <dbReference type="ARBA" id="ARBA00038897"/>
    </source>
</evidence>
<dbReference type="SUPFAM" id="SSF55103">
    <property type="entry name" value="FAD-linked oxidases, C-terminal domain"/>
    <property type="match status" value="1"/>
</dbReference>
<evidence type="ECO:0000256" key="10">
    <source>
        <dbReference type="ARBA" id="ARBA00023128"/>
    </source>
</evidence>
<dbReference type="Proteomes" id="UP000183567">
    <property type="component" value="Unassembled WGS sequence"/>
</dbReference>
<name>A0A1J8QV42_9AGAM</name>
<dbReference type="Pfam" id="PF00238">
    <property type="entry name" value="Ribosomal_L14"/>
    <property type="match status" value="1"/>
</dbReference>
<dbReference type="STRING" id="180088.A0A1J8QV42"/>
<dbReference type="Gene3D" id="2.40.150.20">
    <property type="entry name" value="Ribosomal protein L14"/>
    <property type="match status" value="1"/>
</dbReference>
<dbReference type="GO" id="GO:0008720">
    <property type="term" value="F:D-lactate dehydrogenase (NAD+) activity"/>
    <property type="evidence" value="ECO:0007669"/>
    <property type="project" value="TreeGrafter"/>
</dbReference>
<dbReference type="InterPro" id="IPR004113">
    <property type="entry name" value="FAD-bd_oxidored_4_C"/>
</dbReference>
<dbReference type="PROSITE" id="PS00049">
    <property type="entry name" value="RIBOSOMAL_L14"/>
    <property type="match status" value="1"/>
</dbReference>
<evidence type="ECO:0000256" key="3">
    <source>
        <dbReference type="ARBA" id="ARBA00008000"/>
    </source>
</evidence>
<dbReference type="PANTHER" id="PTHR11748:SF111">
    <property type="entry name" value="D-LACTATE DEHYDROGENASE, MITOCHONDRIAL-RELATED"/>
    <property type="match status" value="1"/>
</dbReference>
<dbReference type="PROSITE" id="PS51387">
    <property type="entry name" value="FAD_PCMH"/>
    <property type="match status" value="1"/>
</dbReference>
<dbReference type="GO" id="GO:0015934">
    <property type="term" value="C:large ribosomal subunit"/>
    <property type="evidence" value="ECO:0007669"/>
    <property type="project" value="InterPro"/>
</dbReference>
<evidence type="ECO:0000256" key="1">
    <source>
        <dbReference type="ARBA" id="ARBA00001974"/>
    </source>
</evidence>
<keyword evidence="6" id="KW-0274">FAD</keyword>
<dbReference type="SMART" id="SM01374">
    <property type="entry name" value="Ribosomal_L14"/>
    <property type="match status" value="1"/>
</dbReference>
<evidence type="ECO:0000259" key="16">
    <source>
        <dbReference type="PROSITE" id="PS51387"/>
    </source>
</evidence>
<dbReference type="InterPro" id="IPR006094">
    <property type="entry name" value="Oxid_FAD_bind_N"/>
</dbReference>
<comment type="subcellular location">
    <subcellularLocation>
        <location evidence="2">Mitochondrion</location>
    </subcellularLocation>
</comment>
<evidence type="ECO:0000256" key="15">
    <source>
        <dbReference type="ARBA" id="ARBA00051436"/>
    </source>
</evidence>
<dbReference type="GO" id="GO:0005739">
    <property type="term" value="C:mitochondrion"/>
    <property type="evidence" value="ECO:0007669"/>
    <property type="project" value="UniProtKB-SubCell"/>
</dbReference>
<dbReference type="NCBIfam" id="TIGR01067">
    <property type="entry name" value="rplN_bact"/>
    <property type="match status" value="1"/>
</dbReference>
<dbReference type="InterPro" id="IPR016166">
    <property type="entry name" value="FAD-bd_PCMH"/>
</dbReference>
<dbReference type="InterPro" id="IPR016164">
    <property type="entry name" value="FAD-linked_Oxase-like_C"/>
</dbReference>
<evidence type="ECO:0000256" key="14">
    <source>
        <dbReference type="ARBA" id="ARBA00040118"/>
    </source>
</evidence>
<dbReference type="GO" id="GO:0004458">
    <property type="term" value="F:D-lactate dehydrogenase (cytochrome) activity"/>
    <property type="evidence" value="ECO:0007669"/>
    <property type="project" value="UniProtKB-EC"/>
</dbReference>
<dbReference type="SUPFAM" id="SSF56176">
    <property type="entry name" value="FAD-binding/transporter-associated domain-like"/>
    <property type="match status" value="1"/>
</dbReference>
<feature type="domain" description="FAD-binding PCMH-type" evidence="16">
    <location>
        <begin position="356"/>
        <end position="538"/>
    </location>
</feature>
<dbReference type="GO" id="GO:0006412">
    <property type="term" value="P:translation"/>
    <property type="evidence" value="ECO:0007669"/>
    <property type="project" value="InterPro"/>
</dbReference>
<evidence type="ECO:0000256" key="7">
    <source>
        <dbReference type="ARBA" id="ARBA00022946"/>
    </source>
</evidence>
<dbReference type="InterPro" id="IPR036853">
    <property type="entry name" value="Ribosomal_uL14_sf"/>
</dbReference>
<dbReference type="InterPro" id="IPR005745">
    <property type="entry name" value="Ribosomal_uL14_bac-type"/>
</dbReference>
<dbReference type="CDD" id="cd00337">
    <property type="entry name" value="Ribosomal_uL14"/>
    <property type="match status" value="1"/>
</dbReference>
<dbReference type="SUPFAM" id="SSF50193">
    <property type="entry name" value="Ribosomal protein L14"/>
    <property type="match status" value="1"/>
</dbReference>
<dbReference type="FunFam" id="3.30.465.10:FF:000014">
    <property type="entry name" value="D-lactate dehydrogenase (Cytochrome), putative"/>
    <property type="match status" value="1"/>
</dbReference>
<evidence type="ECO:0000256" key="6">
    <source>
        <dbReference type="ARBA" id="ARBA00022827"/>
    </source>
</evidence>
<comment type="cofactor">
    <cofactor evidence="1">
        <name>FAD</name>
        <dbReference type="ChEBI" id="CHEBI:57692"/>
    </cofactor>
</comment>
<dbReference type="GO" id="GO:0003735">
    <property type="term" value="F:structural constituent of ribosome"/>
    <property type="evidence" value="ECO:0007669"/>
    <property type="project" value="InterPro"/>
</dbReference>
<comment type="similarity">
    <text evidence="4">Belongs to the universal ribosomal protein uL14 family.</text>
</comment>
<evidence type="ECO:0000256" key="5">
    <source>
        <dbReference type="ARBA" id="ARBA00022630"/>
    </source>
</evidence>
<dbReference type="Pfam" id="PF02913">
    <property type="entry name" value="FAD-oxidase_C"/>
    <property type="match status" value="1"/>
</dbReference>
<comment type="similarity">
    <text evidence="3">Belongs to the FAD-binding oxidoreductase/transferase type 4 family.</text>
</comment>
<dbReference type="AlphaFoldDB" id="A0A1J8QV42"/>
<evidence type="ECO:0000256" key="8">
    <source>
        <dbReference type="ARBA" id="ARBA00022980"/>
    </source>
</evidence>
<keyword evidence="18" id="KW-1185">Reference proteome</keyword>
<protein>
    <recommendedName>
        <fullName evidence="14">Large ribosomal subunit protein uL14m</fullName>
        <ecNumber evidence="13">1.1.2.4</ecNumber>
    </recommendedName>
</protein>
<dbReference type="Gene3D" id="3.30.70.2740">
    <property type="match status" value="1"/>
</dbReference>
<dbReference type="Gene3D" id="1.10.45.10">
    <property type="entry name" value="Vanillyl-alcohol Oxidase, Chain A, domain 4"/>
    <property type="match status" value="1"/>
</dbReference>
<keyword evidence="5" id="KW-0285">Flavoprotein</keyword>
<evidence type="ECO:0000313" key="17">
    <source>
        <dbReference type="EMBL" id="OJA17257.1"/>
    </source>
</evidence>
<comment type="caution">
    <text evidence="17">The sequence shown here is derived from an EMBL/GenBank/DDBJ whole genome shotgun (WGS) entry which is preliminary data.</text>
</comment>
<dbReference type="PANTHER" id="PTHR11748">
    <property type="entry name" value="D-LACTATE DEHYDROGENASE"/>
    <property type="match status" value="1"/>
</dbReference>
<dbReference type="HAMAP" id="MF_01367">
    <property type="entry name" value="Ribosomal_uL14"/>
    <property type="match status" value="1"/>
</dbReference>
<keyword evidence="8" id="KW-0689">Ribosomal protein</keyword>
<dbReference type="Gene3D" id="3.30.465.10">
    <property type="match status" value="1"/>
</dbReference>
<dbReference type="GO" id="GO:0071949">
    <property type="term" value="F:FAD binding"/>
    <property type="evidence" value="ECO:0007669"/>
    <property type="project" value="InterPro"/>
</dbReference>
<dbReference type="EC" id="1.1.2.4" evidence="13"/>
<evidence type="ECO:0000256" key="11">
    <source>
        <dbReference type="ARBA" id="ARBA00023274"/>
    </source>
</evidence>
<dbReference type="FunFam" id="2.40.150.20:FF:000005">
    <property type="entry name" value="50S ribosomal protein L14"/>
    <property type="match status" value="1"/>
</dbReference>
<dbReference type="InterPro" id="IPR019972">
    <property type="entry name" value="Ribosomal_uL14_CS"/>
</dbReference>
<comment type="function">
    <text evidence="12">Component of the mitochondrial ribosome (mitoribosome), a dedicated translation machinery responsible for the synthesis of mitochondrial genome-encoded proteins, including at least some of the essential transmembrane subunits of the mitochondrial respiratory chain. The mitoribosomes are attached to the mitochondrial inner membrane and translation products are cotranslationally integrated into the membrane.</text>
</comment>
<reference evidence="17 18" key="1">
    <citation type="submission" date="2016-03" db="EMBL/GenBank/DDBJ databases">
        <title>Comparative genomics of the ectomycorrhizal sister species Rhizopogon vinicolor and Rhizopogon vesiculosus (Basidiomycota: Boletales) reveals a divergence of the mating type B locus.</title>
        <authorList>
            <person name="Mujic A.B."/>
            <person name="Kuo A."/>
            <person name="Tritt A."/>
            <person name="Lipzen A."/>
            <person name="Chen C."/>
            <person name="Johnson J."/>
            <person name="Sharma A."/>
            <person name="Barry K."/>
            <person name="Grigoriev I.V."/>
            <person name="Spatafora J.W."/>
        </authorList>
    </citation>
    <scope>NUCLEOTIDE SEQUENCE [LARGE SCALE GENOMIC DNA]</scope>
    <source>
        <strain evidence="17 18">AM-OR11-056</strain>
    </source>
</reference>
<evidence type="ECO:0000256" key="12">
    <source>
        <dbReference type="ARBA" id="ARBA00037226"/>
    </source>
</evidence>
<dbReference type="Pfam" id="PF01565">
    <property type="entry name" value="FAD_binding_4"/>
    <property type="match status" value="1"/>
</dbReference>